<sequence length="255" mass="26523">MGKLTDKVVIITGASGGIGTATAALFSREGAKLVLVGRDEERLRQAAEGCDSARTRTVVADVRTAEDTKRYVDAAVQAFGGVDVLFANAGSEGMVTPIADLDVAVLDDLHAIHVRGAFLGIQKVIPHMRERGGGSIVVTSSTAAINSFPGCAAYATSKAAVLALVRTAAAELAPVNIRVNAMVPGGVDNRMMYAFTEQMAPGHAEALRAGYQQMIPARRVATNEEMAKLALFLASDDSSYCHGASFVADGGLTIV</sequence>
<reference evidence="5 6" key="1">
    <citation type="submission" date="2019-04" db="EMBL/GenBank/DDBJ databases">
        <authorList>
            <person name="Li Y."/>
            <person name="Wang J."/>
        </authorList>
    </citation>
    <scope>NUCLEOTIDE SEQUENCE [LARGE SCALE GENOMIC DNA]</scope>
    <source>
        <strain evidence="5 6">DSM 14668</strain>
    </source>
</reference>
<dbReference type="FunFam" id="3.40.50.720:FF:000084">
    <property type="entry name" value="Short-chain dehydrogenase reductase"/>
    <property type="match status" value="1"/>
</dbReference>
<dbReference type="SUPFAM" id="SSF51735">
    <property type="entry name" value="NAD(P)-binding Rossmann-fold domains"/>
    <property type="match status" value="1"/>
</dbReference>
<gene>
    <name evidence="5" type="ORF">E8A74_38965</name>
</gene>
<dbReference type="InterPro" id="IPR057326">
    <property type="entry name" value="KR_dom"/>
</dbReference>
<feature type="domain" description="Ketoreductase" evidence="4">
    <location>
        <begin position="7"/>
        <end position="188"/>
    </location>
</feature>
<protein>
    <submittedName>
        <fullName evidence="5">Glucose 1-dehydrogenase</fullName>
        <ecNumber evidence="5">1.1.1.47</ecNumber>
    </submittedName>
</protein>
<keyword evidence="6" id="KW-1185">Reference proteome</keyword>
<evidence type="ECO:0000256" key="1">
    <source>
        <dbReference type="ARBA" id="ARBA00006484"/>
    </source>
</evidence>
<dbReference type="NCBIfam" id="NF005559">
    <property type="entry name" value="PRK07231.1"/>
    <property type="match status" value="1"/>
</dbReference>
<keyword evidence="2 5" id="KW-0560">Oxidoreductase</keyword>
<dbReference type="Gene3D" id="3.40.50.720">
    <property type="entry name" value="NAD(P)-binding Rossmann-like Domain"/>
    <property type="match status" value="1"/>
</dbReference>
<dbReference type="GO" id="GO:0047936">
    <property type="term" value="F:glucose 1-dehydrogenase [NAD(P)+] activity"/>
    <property type="evidence" value="ECO:0007669"/>
    <property type="project" value="UniProtKB-EC"/>
</dbReference>
<dbReference type="SMART" id="SM00822">
    <property type="entry name" value="PKS_KR"/>
    <property type="match status" value="1"/>
</dbReference>
<dbReference type="PRINTS" id="PR00081">
    <property type="entry name" value="GDHRDH"/>
</dbReference>
<comment type="similarity">
    <text evidence="1">Belongs to the short-chain dehydrogenases/reductases (SDR) family.</text>
</comment>
<dbReference type="PRINTS" id="PR00080">
    <property type="entry name" value="SDRFAMILY"/>
</dbReference>
<dbReference type="PROSITE" id="PS00061">
    <property type="entry name" value="ADH_SHORT"/>
    <property type="match status" value="1"/>
</dbReference>
<dbReference type="InterPro" id="IPR036291">
    <property type="entry name" value="NAD(P)-bd_dom_sf"/>
</dbReference>
<dbReference type="RefSeq" id="WP_136934184.1">
    <property type="nucleotide sequence ID" value="NZ_SSMQ01000060.1"/>
</dbReference>
<dbReference type="PANTHER" id="PTHR24321">
    <property type="entry name" value="DEHYDROGENASES, SHORT CHAIN"/>
    <property type="match status" value="1"/>
</dbReference>
<dbReference type="PANTHER" id="PTHR24321:SF8">
    <property type="entry name" value="ESTRADIOL 17-BETA-DEHYDROGENASE 8-RELATED"/>
    <property type="match status" value="1"/>
</dbReference>
<proteinExistence type="inferred from homology"/>
<dbReference type="AlphaFoldDB" id="A0A4U1IY11"/>
<name>A0A4U1IY11_9BACT</name>
<dbReference type="CDD" id="cd05233">
    <property type="entry name" value="SDR_c"/>
    <property type="match status" value="1"/>
</dbReference>
<evidence type="ECO:0000256" key="3">
    <source>
        <dbReference type="ARBA" id="ARBA00023027"/>
    </source>
</evidence>
<keyword evidence="3" id="KW-0520">NAD</keyword>
<dbReference type="Pfam" id="PF13561">
    <property type="entry name" value="adh_short_C2"/>
    <property type="match status" value="1"/>
</dbReference>
<dbReference type="EC" id="1.1.1.47" evidence="5"/>
<dbReference type="InterPro" id="IPR020904">
    <property type="entry name" value="Sc_DH/Rdtase_CS"/>
</dbReference>
<evidence type="ECO:0000313" key="5">
    <source>
        <dbReference type="EMBL" id="TKC99121.1"/>
    </source>
</evidence>
<evidence type="ECO:0000256" key="2">
    <source>
        <dbReference type="ARBA" id="ARBA00023002"/>
    </source>
</evidence>
<evidence type="ECO:0000313" key="6">
    <source>
        <dbReference type="Proteomes" id="UP000309215"/>
    </source>
</evidence>
<evidence type="ECO:0000259" key="4">
    <source>
        <dbReference type="SMART" id="SM00822"/>
    </source>
</evidence>
<dbReference type="InterPro" id="IPR002347">
    <property type="entry name" value="SDR_fam"/>
</dbReference>
<dbReference type="EMBL" id="SSMQ01000060">
    <property type="protein sequence ID" value="TKC99121.1"/>
    <property type="molecule type" value="Genomic_DNA"/>
</dbReference>
<dbReference type="Proteomes" id="UP000309215">
    <property type="component" value="Unassembled WGS sequence"/>
</dbReference>
<dbReference type="OrthoDB" id="9804774at2"/>
<comment type="caution">
    <text evidence="5">The sequence shown here is derived from an EMBL/GenBank/DDBJ whole genome shotgun (WGS) entry which is preliminary data.</text>
</comment>
<organism evidence="5 6">
    <name type="scientific">Polyangium fumosum</name>
    <dbReference type="NCBI Taxonomy" id="889272"/>
    <lineage>
        <taxon>Bacteria</taxon>
        <taxon>Pseudomonadati</taxon>
        <taxon>Myxococcota</taxon>
        <taxon>Polyangia</taxon>
        <taxon>Polyangiales</taxon>
        <taxon>Polyangiaceae</taxon>
        <taxon>Polyangium</taxon>
    </lineage>
</organism>
<accession>A0A4U1IY11</accession>